<organism evidence="2 3">
    <name type="scientific">Metarhizium robertsii</name>
    <dbReference type="NCBI Taxonomy" id="568076"/>
    <lineage>
        <taxon>Eukaryota</taxon>
        <taxon>Fungi</taxon>
        <taxon>Dikarya</taxon>
        <taxon>Ascomycota</taxon>
        <taxon>Pezizomycotina</taxon>
        <taxon>Sordariomycetes</taxon>
        <taxon>Hypocreomycetidae</taxon>
        <taxon>Hypocreales</taxon>
        <taxon>Clavicipitaceae</taxon>
        <taxon>Metarhizium</taxon>
    </lineage>
</organism>
<proteinExistence type="predicted"/>
<dbReference type="Proteomes" id="UP000030151">
    <property type="component" value="Unassembled WGS sequence"/>
</dbReference>
<dbReference type="InterPro" id="IPR044097">
    <property type="entry name" value="Bds1/SdsA1_MBL-fold"/>
</dbReference>
<evidence type="ECO:0000313" key="2">
    <source>
        <dbReference type="EMBL" id="EXU95300.1"/>
    </source>
</evidence>
<evidence type="ECO:0000313" key="3">
    <source>
        <dbReference type="Proteomes" id="UP000030151"/>
    </source>
</evidence>
<sequence length="247" mass="27102">MASKAAAKVIRTQNQQARQSLPFDDDNESYKFLENEAPDTVHPSLWRQAQLCRLDGLFQVTEGIYQFRGLDLSNTTFIEDDEGLVIIDVLTCSETAAAALKLYQQHRGRDRRIKAIVYTHCHADHFGGVKGFVTEDQVHRDDINIIAPEGFLEHAVSENVFAGTAMSRRAGYMYGAALPRGPGGQVGAGLGQTAPTGTLMLIAPNDTVRTTGEERIAAGVRMVFQMAPDTEAPAEMLVYPPQTLHNI</sequence>
<dbReference type="AlphaFoldDB" id="A0A014MVR0"/>
<dbReference type="InterPro" id="IPR052195">
    <property type="entry name" value="Bact_Alkyl/Aryl-Sulfatase"/>
</dbReference>
<dbReference type="InterPro" id="IPR036866">
    <property type="entry name" value="RibonucZ/Hydroxyglut_hydro"/>
</dbReference>
<dbReference type="EMBL" id="JELW01000088">
    <property type="protein sequence ID" value="EXU95300.1"/>
    <property type="molecule type" value="Genomic_DNA"/>
</dbReference>
<dbReference type="Pfam" id="PF00753">
    <property type="entry name" value="Lactamase_B"/>
    <property type="match status" value="1"/>
</dbReference>
<comment type="caution">
    <text evidence="2">The sequence shown here is derived from an EMBL/GenBank/DDBJ whole genome shotgun (WGS) entry which is preliminary data.</text>
</comment>
<dbReference type="GO" id="GO:0018741">
    <property type="term" value="F:linear primary-alkylsulfatase activity"/>
    <property type="evidence" value="ECO:0007669"/>
    <property type="project" value="InterPro"/>
</dbReference>
<name>A0A014MVR0_9HYPO</name>
<dbReference type="PANTHER" id="PTHR43223">
    <property type="entry name" value="ALKYL/ARYL-SULFATASE"/>
    <property type="match status" value="1"/>
</dbReference>
<gene>
    <name evidence="2" type="ORF">X797_011627</name>
</gene>
<evidence type="ECO:0000259" key="1">
    <source>
        <dbReference type="SMART" id="SM00849"/>
    </source>
</evidence>
<accession>A0A014MVR0</accession>
<dbReference type="SMART" id="SM00849">
    <property type="entry name" value="Lactamase_B"/>
    <property type="match status" value="1"/>
</dbReference>
<dbReference type="InterPro" id="IPR001279">
    <property type="entry name" value="Metallo-B-lactamas"/>
</dbReference>
<dbReference type="SUPFAM" id="SSF56281">
    <property type="entry name" value="Metallo-hydrolase/oxidoreductase"/>
    <property type="match status" value="1"/>
</dbReference>
<dbReference type="GO" id="GO:0018909">
    <property type="term" value="P:dodecyl sulfate metabolic process"/>
    <property type="evidence" value="ECO:0007669"/>
    <property type="project" value="InterPro"/>
</dbReference>
<reference evidence="2 3" key="1">
    <citation type="submission" date="2014-02" db="EMBL/GenBank/DDBJ databases">
        <title>The genome sequence of the entomopathogenic fungus Metarhizium robertsii ARSEF 2575.</title>
        <authorList>
            <person name="Giuliano Garisto Donzelli B."/>
            <person name="Roe B.A."/>
            <person name="Macmil S.L."/>
            <person name="Krasnoff S.B."/>
            <person name="Gibson D.M."/>
        </authorList>
    </citation>
    <scope>NUCLEOTIDE SEQUENCE [LARGE SCALE GENOMIC DNA]</scope>
    <source>
        <strain evidence="2 3">ARSEF 2575</strain>
    </source>
</reference>
<dbReference type="PANTHER" id="PTHR43223:SF1">
    <property type="entry name" value="ALKYL_ARYL-SULFATASE BDS1"/>
    <property type="match status" value="1"/>
</dbReference>
<dbReference type="HOGENOM" id="CLU_1124792_0_0_1"/>
<feature type="domain" description="Metallo-beta-lactamase" evidence="1">
    <location>
        <begin position="72"/>
        <end position="245"/>
    </location>
</feature>
<protein>
    <submittedName>
        <fullName evidence="2">Metallo-beta-lactamase family protein</fullName>
    </submittedName>
</protein>
<dbReference type="CDD" id="cd07710">
    <property type="entry name" value="arylsulfatase_Sdsa1-like_MBL-fold"/>
    <property type="match status" value="1"/>
</dbReference>
<dbReference type="Gene3D" id="3.60.15.30">
    <property type="entry name" value="Metallo-beta-lactamase domain"/>
    <property type="match status" value="1"/>
</dbReference>